<reference evidence="2" key="1">
    <citation type="submission" date="2019-04" db="EMBL/GenBank/DDBJ databases">
        <authorList>
            <person name="Alioto T."/>
            <person name="Alioto T."/>
        </authorList>
    </citation>
    <scope>NUCLEOTIDE SEQUENCE [LARGE SCALE GENOMIC DNA]</scope>
</reference>
<dbReference type="EMBL" id="CABDUW010002465">
    <property type="protein sequence ID" value="VTJ86921.1"/>
    <property type="molecule type" value="Genomic_DNA"/>
</dbReference>
<evidence type="ECO:0000256" key="1">
    <source>
        <dbReference type="SAM" id="MobiDB-lite"/>
    </source>
</evidence>
<organism evidence="2 3">
    <name type="scientific">Marmota monax</name>
    <name type="common">Woodchuck</name>
    <dbReference type="NCBI Taxonomy" id="9995"/>
    <lineage>
        <taxon>Eukaryota</taxon>
        <taxon>Metazoa</taxon>
        <taxon>Chordata</taxon>
        <taxon>Craniata</taxon>
        <taxon>Vertebrata</taxon>
        <taxon>Euteleostomi</taxon>
        <taxon>Mammalia</taxon>
        <taxon>Eutheria</taxon>
        <taxon>Euarchontoglires</taxon>
        <taxon>Glires</taxon>
        <taxon>Rodentia</taxon>
        <taxon>Sciuromorpha</taxon>
        <taxon>Sciuridae</taxon>
        <taxon>Xerinae</taxon>
        <taxon>Marmotini</taxon>
        <taxon>Marmota</taxon>
    </lineage>
</organism>
<protein>
    <submittedName>
        <fullName evidence="2">Uncharacterized protein</fullName>
    </submittedName>
</protein>
<sequence>MTLSAVMDMFCPQRHTVEVNLATQRPSLPIWCGGEDPGVLKPGKPQAGWLEEGQLLSARWLEPRGPLQAGDSSRPPPDFFLASQNHVNQIAYHSHLLPTFLLTSQHEKSRHGPETQQGGSETQH</sequence>
<feature type="compositionally biased region" description="Polar residues" evidence="1">
    <location>
        <begin position="114"/>
        <end position="124"/>
    </location>
</feature>
<dbReference type="AlphaFoldDB" id="A0A5E4D138"/>
<proteinExistence type="predicted"/>
<keyword evidence="3" id="KW-1185">Reference proteome</keyword>
<gene>
    <name evidence="2" type="ORF">MONAX_5E008487</name>
</gene>
<evidence type="ECO:0000313" key="3">
    <source>
        <dbReference type="Proteomes" id="UP000335636"/>
    </source>
</evidence>
<accession>A0A5E4D138</accession>
<evidence type="ECO:0000313" key="2">
    <source>
        <dbReference type="EMBL" id="VTJ86921.1"/>
    </source>
</evidence>
<name>A0A5E4D138_MARMO</name>
<comment type="caution">
    <text evidence="2">The sequence shown here is derived from an EMBL/GenBank/DDBJ whole genome shotgun (WGS) entry which is preliminary data.</text>
</comment>
<feature type="region of interest" description="Disordered" evidence="1">
    <location>
        <begin position="103"/>
        <end position="124"/>
    </location>
</feature>
<dbReference type="Proteomes" id="UP000335636">
    <property type="component" value="Unassembled WGS sequence"/>
</dbReference>